<evidence type="ECO:0000256" key="2">
    <source>
        <dbReference type="SAM" id="SignalP"/>
    </source>
</evidence>
<dbReference type="KEGG" id="blr:BRLA_c016070"/>
<name>A0A075R369_BRELA</name>
<evidence type="ECO:0008006" key="5">
    <source>
        <dbReference type="Google" id="ProtNLM"/>
    </source>
</evidence>
<evidence type="ECO:0000313" key="4">
    <source>
        <dbReference type="Proteomes" id="UP000005850"/>
    </source>
</evidence>
<evidence type="ECO:0000256" key="1">
    <source>
        <dbReference type="SAM" id="MobiDB-lite"/>
    </source>
</evidence>
<reference evidence="3 4" key="1">
    <citation type="journal article" date="2011" name="J. Bacteriol.">
        <title>Genome sequence of Brevibacillus laterosporus LMG 15441, a pathogen of invertebrates.</title>
        <authorList>
            <person name="Djukic M."/>
            <person name="Poehlein A."/>
            <person name="Thurmer A."/>
            <person name="Daniel R."/>
        </authorList>
    </citation>
    <scope>NUCLEOTIDE SEQUENCE [LARGE SCALE GENOMIC DNA]</scope>
    <source>
        <strain evidence="3 4">LMG 15441</strain>
    </source>
</reference>
<dbReference type="AlphaFoldDB" id="A0A075R369"/>
<feature type="signal peptide" evidence="2">
    <location>
        <begin position="1"/>
        <end position="22"/>
    </location>
</feature>
<dbReference type="Proteomes" id="UP000005850">
    <property type="component" value="Chromosome"/>
</dbReference>
<proteinExistence type="predicted"/>
<sequence>MKKLAAATLAICFVFSNASVFAMEEGHHKHQKVKTVSHKKHHKAKTMSHKKHHKAKTMSHKKHHKFHIKGMPKTGMGGASN</sequence>
<accession>A0A075R369</accession>
<dbReference type="HOGENOM" id="CLU_2567141_0_0_9"/>
<gene>
    <name evidence="3" type="ORF">BRLA_c016070</name>
</gene>
<feature type="chain" id="PRO_5001709652" description="Acid shock protein" evidence="2">
    <location>
        <begin position="23"/>
        <end position="81"/>
    </location>
</feature>
<dbReference type="EMBL" id="CP007806">
    <property type="protein sequence ID" value="AIG25931.1"/>
    <property type="molecule type" value="Genomic_DNA"/>
</dbReference>
<protein>
    <recommendedName>
        <fullName evidence="5">Acid shock protein</fullName>
    </recommendedName>
</protein>
<evidence type="ECO:0000313" key="3">
    <source>
        <dbReference type="EMBL" id="AIG25931.1"/>
    </source>
</evidence>
<feature type="region of interest" description="Disordered" evidence="1">
    <location>
        <begin position="30"/>
        <end position="81"/>
    </location>
</feature>
<feature type="compositionally biased region" description="Basic residues" evidence="1">
    <location>
        <begin position="30"/>
        <end position="70"/>
    </location>
</feature>
<organism evidence="3 4">
    <name type="scientific">Brevibacillus laterosporus LMG 15441</name>
    <dbReference type="NCBI Taxonomy" id="1042163"/>
    <lineage>
        <taxon>Bacteria</taxon>
        <taxon>Bacillati</taxon>
        <taxon>Bacillota</taxon>
        <taxon>Bacilli</taxon>
        <taxon>Bacillales</taxon>
        <taxon>Paenibacillaceae</taxon>
        <taxon>Brevibacillus</taxon>
    </lineage>
</organism>
<dbReference type="RefSeq" id="WP_003337974.1">
    <property type="nucleotide sequence ID" value="NZ_CP007806.1"/>
</dbReference>
<keyword evidence="2" id="KW-0732">Signal</keyword>
<keyword evidence="4" id="KW-1185">Reference proteome</keyword>